<dbReference type="OrthoDB" id="424012at2759"/>
<dbReference type="Proteomes" id="UP000285301">
    <property type="component" value="Unassembled WGS sequence"/>
</dbReference>
<dbReference type="InterPro" id="IPR000286">
    <property type="entry name" value="HDACs"/>
</dbReference>
<dbReference type="GO" id="GO:0040029">
    <property type="term" value="P:epigenetic regulation of gene expression"/>
    <property type="evidence" value="ECO:0007669"/>
    <property type="project" value="TreeGrafter"/>
</dbReference>
<comment type="catalytic activity">
    <reaction evidence="5">
        <text>N(6)-acetyl-L-lysyl-[histone] + H2O = L-lysyl-[histone] + acetate</text>
        <dbReference type="Rhea" id="RHEA:58196"/>
        <dbReference type="Rhea" id="RHEA-COMP:9845"/>
        <dbReference type="Rhea" id="RHEA-COMP:11338"/>
        <dbReference type="ChEBI" id="CHEBI:15377"/>
        <dbReference type="ChEBI" id="CHEBI:29969"/>
        <dbReference type="ChEBI" id="CHEBI:30089"/>
        <dbReference type="ChEBI" id="CHEBI:61930"/>
        <dbReference type="EC" id="3.5.1.98"/>
    </reaction>
</comment>
<dbReference type="PANTHER" id="PTHR10625">
    <property type="entry name" value="HISTONE DEACETYLASE HDAC1-RELATED"/>
    <property type="match status" value="1"/>
</dbReference>
<gene>
    <name evidence="7" type="ORF">B4U79_14215</name>
</gene>
<keyword evidence="3" id="KW-0378">Hydrolase</keyword>
<dbReference type="SUPFAM" id="SSF52768">
    <property type="entry name" value="Arginase/deacetylase"/>
    <property type="match status" value="2"/>
</dbReference>
<protein>
    <submittedName>
        <fullName evidence="7">Histone deacetylase 6-like isoform X2</fullName>
    </submittedName>
</protein>
<evidence type="ECO:0000313" key="7">
    <source>
        <dbReference type="EMBL" id="RWS00122.1"/>
    </source>
</evidence>
<keyword evidence="8" id="KW-1185">Reference proteome</keyword>
<feature type="non-terminal residue" evidence="7">
    <location>
        <position position="778"/>
    </location>
</feature>
<accession>A0A3S3PFR1</accession>
<evidence type="ECO:0000256" key="3">
    <source>
        <dbReference type="ARBA" id="ARBA00022801"/>
    </source>
</evidence>
<evidence type="ECO:0000256" key="2">
    <source>
        <dbReference type="ARBA" id="ARBA00007738"/>
    </source>
</evidence>
<dbReference type="InterPro" id="IPR023801">
    <property type="entry name" value="His_deacetylse_dom"/>
</dbReference>
<dbReference type="Gene3D" id="3.40.800.20">
    <property type="entry name" value="Histone deacetylase domain"/>
    <property type="match status" value="2"/>
</dbReference>
<dbReference type="CDD" id="cd10002">
    <property type="entry name" value="HDAC10_HDAC6-dom1"/>
    <property type="match status" value="1"/>
</dbReference>
<comment type="similarity">
    <text evidence="2">Belongs to the histone deacetylase family. HD type 2 subfamily.</text>
</comment>
<dbReference type="PRINTS" id="PR01270">
    <property type="entry name" value="HDASUPER"/>
</dbReference>
<keyword evidence="4" id="KW-0539">Nucleus</keyword>
<organism evidence="7 8">
    <name type="scientific">Dinothrombium tinctorium</name>
    <dbReference type="NCBI Taxonomy" id="1965070"/>
    <lineage>
        <taxon>Eukaryota</taxon>
        <taxon>Metazoa</taxon>
        <taxon>Ecdysozoa</taxon>
        <taxon>Arthropoda</taxon>
        <taxon>Chelicerata</taxon>
        <taxon>Arachnida</taxon>
        <taxon>Acari</taxon>
        <taxon>Acariformes</taxon>
        <taxon>Trombidiformes</taxon>
        <taxon>Prostigmata</taxon>
        <taxon>Anystina</taxon>
        <taxon>Parasitengona</taxon>
        <taxon>Trombidioidea</taxon>
        <taxon>Trombidiidae</taxon>
        <taxon>Dinothrombium</taxon>
    </lineage>
</organism>
<dbReference type="EMBL" id="NCKU01012277">
    <property type="protein sequence ID" value="RWS00122.1"/>
    <property type="molecule type" value="Genomic_DNA"/>
</dbReference>
<dbReference type="Pfam" id="PF00850">
    <property type="entry name" value="Hist_deacetyl"/>
    <property type="match status" value="2"/>
</dbReference>
<dbReference type="PANTHER" id="PTHR10625:SF38">
    <property type="entry name" value="HISTONE DEACETYLASE 6, ISOFORM G"/>
    <property type="match status" value="1"/>
</dbReference>
<dbReference type="InterPro" id="IPR023696">
    <property type="entry name" value="Ureohydrolase_dom_sf"/>
</dbReference>
<dbReference type="STRING" id="1965070.A0A3S3PFR1"/>
<feature type="domain" description="Histone deacetylase" evidence="6">
    <location>
        <begin position="69"/>
        <end position="364"/>
    </location>
</feature>
<proteinExistence type="inferred from homology"/>
<evidence type="ECO:0000256" key="1">
    <source>
        <dbReference type="ARBA" id="ARBA00004123"/>
    </source>
</evidence>
<comment type="subcellular location">
    <subcellularLocation>
        <location evidence="1">Nucleus</location>
    </subcellularLocation>
</comment>
<name>A0A3S3PFR1_9ACAR</name>
<dbReference type="AlphaFoldDB" id="A0A3S3PFR1"/>
<evidence type="ECO:0000259" key="6">
    <source>
        <dbReference type="Pfam" id="PF00850"/>
    </source>
</evidence>
<dbReference type="GO" id="GO:0141221">
    <property type="term" value="F:histone deacetylase activity, hydrolytic mechanism"/>
    <property type="evidence" value="ECO:0007669"/>
    <property type="project" value="UniProtKB-EC"/>
</dbReference>
<evidence type="ECO:0000256" key="4">
    <source>
        <dbReference type="ARBA" id="ARBA00023242"/>
    </source>
</evidence>
<sequence>MGQIFEEWDKNWISRKHEYDISGFLAENILPDNAYECIKRSDVNSNNKTAIVYNETMSEHLCIWDPNFPENPQRFTSVLSRLKELDLIDRCVRIKERKATFEEVSLVHSKSYYDQIESTIFFKSEELKAFSSKYDSVYFHPKTFDVSLYAVGCCLELISAIVRNEVRNGFALIRPPGHHASKSLASGYCIFNNVAISALYAIKKQGLRRVLIVDWDVHHGNGTQEIFYDRSDILYFSVHRHEFGKFWPHLKQSNCDHIGAGEAQGFNINVPLNTKGLTDSDYLAIWHNLLLPIAYEFNPDLVIISSGFDAAIGCPKGEMKLSPAIFSHLCHSLMALANGKVAVVLEGGYCLWSLAESAAFTVKTLLGDPCPQLNGLQFPIHSLVVKSISDCISHLSNYWKCLKFNIKNIHPKCAKAKAENQAKTTEVAEEEIFSKRSDTCLALNLETGGHRNLIPHPEREERVQRIFQQLELDGFVDRCATIKKERYATDDEILLVHTKQLLDAAKLTETMPYEQMNPFKEPYTYAVKSSNKIAKLSIGYLLELVDKVLLNESLNGFAVIRPPGHHSGSSTPAGFCLYNNVAIAARYAQKKFGLKKILIIDWDIHHGNGIQDLFEDDQNIFYISLHDVFDYPKNPKAFHECKSNIVNIPWRNKSLNDFDYLMAFFRVILPIAYELNPELILVSCGFDAAQNDLLGKFKLSPQVYGHFVHLLSPLAKGKLILALEGGYNLRSISLSASYCVSALLNDSPSRLSLDNIDEETFQTIDNVINFQSQRWMSL</sequence>
<reference evidence="7 8" key="1">
    <citation type="journal article" date="2018" name="Gigascience">
        <title>Genomes of trombidid mites reveal novel predicted allergens and laterally-transferred genes associated with secondary metabolism.</title>
        <authorList>
            <person name="Dong X."/>
            <person name="Chaisiri K."/>
            <person name="Xia D."/>
            <person name="Armstrong S.D."/>
            <person name="Fang Y."/>
            <person name="Donnelly M.J."/>
            <person name="Kadowaki T."/>
            <person name="McGarry J.W."/>
            <person name="Darby A.C."/>
            <person name="Makepeace B.L."/>
        </authorList>
    </citation>
    <scope>NUCLEOTIDE SEQUENCE [LARGE SCALE GENOMIC DNA]</scope>
    <source>
        <strain evidence="7">UoL-WK</strain>
    </source>
</reference>
<feature type="domain" description="Histone deacetylase" evidence="6">
    <location>
        <begin position="456"/>
        <end position="743"/>
    </location>
</feature>
<dbReference type="FunFam" id="3.40.800.20:FF:000005">
    <property type="entry name" value="histone deacetylase 6"/>
    <property type="match status" value="1"/>
</dbReference>
<dbReference type="GO" id="GO:0000118">
    <property type="term" value="C:histone deacetylase complex"/>
    <property type="evidence" value="ECO:0007669"/>
    <property type="project" value="TreeGrafter"/>
</dbReference>
<evidence type="ECO:0000313" key="8">
    <source>
        <dbReference type="Proteomes" id="UP000285301"/>
    </source>
</evidence>
<comment type="caution">
    <text evidence="7">The sequence shown here is derived from an EMBL/GenBank/DDBJ whole genome shotgun (WGS) entry which is preliminary data.</text>
</comment>
<dbReference type="InterPro" id="IPR037138">
    <property type="entry name" value="His_deacetylse_dom_sf"/>
</dbReference>
<evidence type="ECO:0000256" key="5">
    <source>
        <dbReference type="ARBA" id="ARBA00048287"/>
    </source>
</evidence>